<protein>
    <submittedName>
        <fullName evidence="1">Uncharacterized protein</fullName>
    </submittedName>
</protein>
<keyword evidence="2" id="KW-1185">Reference proteome</keyword>
<gene>
    <name evidence="1" type="ORF">TrRE_jg11790</name>
</gene>
<comment type="caution">
    <text evidence="1">The sequence shown here is derived from an EMBL/GenBank/DDBJ whole genome shotgun (WGS) entry which is preliminary data.</text>
</comment>
<proteinExistence type="predicted"/>
<dbReference type="InterPro" id="IPR036188">
    <property type="entry name" value="FAD/NAD-bd_sf"/>
</dbReference>
<reference evidence="1" key="1">
    <citation type="submission" date="2022-07" db="EMBL/GenBank/DDBJ databases">
        <title>Genome analysis of Parmales, a sister group of diatoms, reveals the evolutionary specialization of diatoms from phago-mixotrophs to photoautotrophs.</title>
        <authorList>
            <person name="Ban H."/>
            <person name="Sato S."/>
            <person name="Yoshikawa S."/>
            <person name="Kazumasa Y."/>
            <person name="Nakamura Y."/>
            <person name="Ichinomiya M."/>
            <person name="Saitoh K."/>
            <person name="Sato N."/>
            <person name="Blanc-Mathieu R."/>
            <person name="Endo H."/>
            <person name="Kuwata A."/>
            <person name="Ogata H."/>
        </authorList>
    </citation>
    <scope>NUCLEOTIDE SEQUENCE</scope>
</reference>
<dbReference type="OrthoDB" id="424974at2759"/>
<name>A0A9W7KSR9_9STRA</name>
<organism evidence="1 2">
    <name type="scientific">Triparma retinervis</name>
    <dbReference type="NCBI Taxonomy" id="2557542"/>
    <lineage>
        <taxon>Eukaryota</taxon>
        <taxon>Sar</taxon>
        <taxon>Stramenopiles</taxon>
        <taxon>Ochrophyta</taxon>
        <taxon>Bolidophyceae</taxon>
        <taxon>Parmales</taxon>
        <taxon>Triparmaceae</taxon>
        <taxon>Triparma</taxon>
    </lineage>
</organism>
<evidence type="ECO:0000313" key="1">
    <source>
        <dbReference type="EMBL" id="GMI10293.1"/>
    </source>
</evidence>
<dbReference type="Gene3D" id="3.30.9.10">
    <property type="entry name" value="D-Amino Acid Oxidase, subunit A, domain 2"/>
    <property type="match status" value="1"/>
</dbReference>
<accession>A0A9W7KSR9</accession>
<feature type="non-terminal residue" evidence="1">
    <location>
        <position position="1"/>
    </location>
</feature>
<dbReference type="Gene3D" id="3.50.50.60">
    <property type="entry name" value="FAD/NAD(P)-binding domain"/>
    <property type="match status" value="1"/>
</dbReference>
<dbReference type="Proteomes" id="UP001165082">
    <property type="component" value="Unassembled WGS sequence"/>
</dbReference>
<dbReference type="EMBL" id="BRXZ01000368">
    <property type="protein sequence ID" value="GMI10293.1"/>
    <property type="molecule type" value="Genomic_DNA"/>
</dbReference>
<sequence>MFPSSPHRTFARNSACLSAGGVRTAFTVKENVLAGMEGLSYYRDGGWERQLHEAKGRHGGGRGEGRGTEGGRLQFQEGGYMFLAGTSAGMDALAGTSEMREGLGLGPSVIMEGGGKVEQEYPYIDAKDLEGAAVTKGDGWFD</sequence>
<evidence type="ECO:0000313" key="2">
    <source>
        <dbReference type="Proteomes" id="UP001165082"/>
    </source>
</evidence>
<dbReference type="AlphaFoldDB" id="A0A9W7KSR9"/>